<dbReference type="Gene3D" id="2.120.10.30">
    <property type="entry name" value="TolB, C-terminal domain"/>
    <property type="match status" value="1"/>
</dbReference>
<dbReference type="PROSITE" id="PS50119">
    <property type="entry name" value="ZF_BBOX"/>
    <property type="match status" value="1"/>
</dbReference>
<dbReference type="EMBL" id="CP111027">
    <property type="protein sequence ID" value="WAR30042.1"/>
    <property type="molecule type" value="Genomic_DNA"/>
</dbReference>
<dbReference type="Pfam" id="PF00643">
    <property type="entry name" value="zf-B_box"/>
    <property type="match status" value="1"/>
</dbReference>
<dbReference type="CDD" id="cd19756">
    <property type="entry name" value="Bbox2"/>
    <property type="match status" value="1"/>
</dbReference>
<dbReference type="PANTHER" id="PTHR25462">
    <property type="entry name" value="BONUS, ISOFORM C-RELATED"/>
    <property type="match status" value="1"/>
</dbReference>
<dbReference type="SUPFAM" id="SSF63829">
    <property type="entry name" value="Calcium-dependent phosphotriesterase"/>
    <property type="match status" value="1"/>
</dbReference>
<sequence>MERESLNFGSDEDYKVFCDSCKNIRKEVPAKGSCQECQENYCASCCEIHTKFNITKDHTILKSISDQESKTGTIAKPTRSLESADGVFFPEMCDKHNNEFIKYFCQHCEEVLCTACVTTKHRACSNVQYIPDVVKSKEHGMEVDHINKDIGQMVNELADLKSEIDDNKTLVQFDACSAREELEKGIDMIIKYFEDKRAMMTEIIQDIEKENGERISKANSLNRRLSELLQGQKACLTDCTDTDKLIKRFIEAKRSLKRMELGRVELDMVQGANTIRRYRFMPLTCLETAFKNINVGSIEFTDVNCPRKAIHATSLNVRTESESKGCGIADMALLSPDLLAVSDSYNYNVKLLDVPNDKIVSSLVLSSWPLGITRIKADQLAVAQPAISTITIVSISEDGHLTKDRDLLSLKACSGLLYAKGMLFVAYSTVRSQIAVLSLAGDVTRTISTNKSGMPLFSRPCYMAMSIDKDSLYVSDTEIMTITSLSRENTFHVKCDGKGRSKVSGVRGITIDCGGVVYVCGYNSNTVCQLSRECKELIPLLDANNGLRQPRSLAFCAKTNRLFVGLDFGDRIQVFDIRNK</sequence>
<evidence type="ECO:0000256" key="1">
    <source>
        <dbReference type="PROSITE-ProRule" id="PRU00024"/>
    </source>
</evidence>
<reference evidence="3" key="1">
    <citation type="submission" date="2022-11" db="EMBL/GenBank/DDBJ databases">
        <title>Centuries of genome instability and evolution in soft-shell clam transmissible cancer (bioRxiv).</title>
        <authorList>
            <person name="Hart S.F.M."/>
            <person name="Yonemitsu M.A."/>
            <person name="Giersch R.M."/>
            <person name="Beal B.F."/>
            <person name="Arriagada G."/>
            <person name="Davis B.W."/>
            <person name="Ostrander E.A."/>
            <person name="Goff S.P."/>
            <person name="Metzger M.J."/>
        </authorList>
    </citation>
    <scope>NUCLEOTIDE SEQUENCE</scope>
    <source>
        <strain evidence="3">MELC-2E11</strain>
        <tissue evidence="3">Siphon/mantle</tissue>
    </source>
</reference>
<name>A0ABY7G9M3_MYAAR</name>
<accession>A0ABY7G9M3</accession>
<dbReference type="PANTHER" id="PTHR25462:SF296">
    <property type="entry name" value="MEIOTIC P26, ISOFORM F"/>
    <property type="match status" value="1"/>
</dbReference>
<dbReference type="CDD" id="cd19757">
    <property type="entry name" value="Bbox1"/>
    <property type="match status" value="1"/>
</dbReference>
<evidence type="ECO:0000313" key="3">
    <source>
        <dbReference type="EMBL" id="WAR30042.1"/>
    </source>
</evidence>
<dbReference type="InterPro" id="IPR000315">
    <property type="entry name" value="Znf_B-box"/>
</dbReference>
<keyword evidence="4" id="KW-1185">Reference proteome</keyword>
<dbReference type="InterPro" id="IPR047153">
    <property type="entry name" value="TRIM45/56/19-like"/>
</dbReference>
<organism evidence="3 4">
    <name type="scientific">Mya arenaria</name>
    <name type="common">Soft-shell clam</name>
    <dbReference type="NCBI Taxonomy" id="6604"/>
    <lineage>
        <taxon>Eukaryota</taxon>
        <taxon>Metazoa</taxon>
        <taxon>Spiralia</taxon>
        <taxon>Lophotrochozoa</taxon>
        <taxon>Mollusca</taxon>
        <taxon>Bivalvia</taxon>
        <taxon>Autobranchia</taxon>
        <taxon>Heteroconchia</taxon>
        <taxon>Euheterodonta</taxon>
        <taxon>Imparidentia</taxon>
        <taxon>Neoheterodontei</taxon>
        <taxon>Myida</taxon>
        <taxon>Myoidea</taxon>
        <taxon>Myidae</taxon>
        <taxon>Mya</taxon>
    </lineage>
</organism>
<keyword evidence="1" id="KW-0479">Metal-binding</keyword>
<proteinExistence type="predicted"/>
<gene>
    <name evidence="3" type="ORF">MAR_003610</name>
</gene>
<dbReference type="Proteomes" id="UP001164746">
    <property type="component" value="Chromosome 16"/>
</dbReference>
<feature type="domain" description="B box-type" evidence="2">
    <location>
        <begin position="92"/>
        <end position="132"/>
    </location>
</feature>
<evidence type="ECO:0000259" key="2">
    <source>
        <dbReference type="PROSITE" id="PS50119"/>
    </source>
</evidence>
<keyword evidence="1" id="KW-0863">Zinc-finger</keyword>
<dbReference type="InterPro" id="IPR011042">
    <property type="entry name" value="6-blade_b-propeller_TolB-like"/>
</dbReference>
<evidence type="ECO:0000313" key="4">
    <source>
        <dbReference type="Proteomes" id="UP001164746"/>
    </source>
</evidence>
<keyword evidence="1" id="KW-0862">Zinc</keyword>
<dbReference type="SUPFAM" id="SSF57845">
    <property type="entry name" value="B-box zinc-binding domain"/>
    <property type="match status" value="1"/>
</dbReference>
<dbReference type="Gene3D" id="3.30.160.60">
    <property type="entry name" value="Classic Zinc Finger"/>
    <property type="match status" value="1"/>
</dbReference>
<protein>
    <submittedName>
        <fullName evidence="3">TRI45-like protein</fullName>
    </submittedName>
</protein>